<dbReference type="EMBL" id="FODD01000021">
    <property type="protein sequence ID" value="SEO25819.1"/>
    <property type="molecule type" value="Genomic_DNA"/>
</dbReference>
<keyword evidence="3" id="KW-1185">Reference proteome</keyword>
<keyword evidence="1" id="KW-0732">Signal</keyword>
<gene>
    <name evidence="2" type="ORF">SAMN05216267_102170</name>
</gene>
<name>A0A1H8N8N9_9ACTN</name>
<protein>
    <recommendedName>
        <fullName evidence="4">Secreted protein</fullName>
    </recommendedName>
</protein>
<reference evidence="2 3" key="1">
    <citation type="submission" date="2016-10" db="EMBL/GenBank/DDBJ databases">
        <authorList>
            <person name="de Groot N.N."/>
        </authorList>
    </citation>
    <scope>NUCLEOTIDE SEQUENCE [LARGE SCALE GENOMIC DNA]</scope>
    <source>
        <strain evidence="2 3">CGMCC 4.2026</strain>
    </source>
</reference>
<evidence type="ECO:0008006" key="4">
    <source>
        <dbReference type="Google" id="ProtNLM"/>
    </source>
</evidence>
<dbReference type="Proteomes" id="UP000181951">
    <property type="component" value="Unassembled WGS sequence"/>
</dbReference>
<accession>A0A1H8N8N9</accession>
<proteinExistence type="predicted"/>
<evidence type="ECO:0000256" key="1">
    <source>
        <dbReference type="SAM" id="SignalP"/>
    </source>
</evidence>
<organism evidence="2 3">
    <name type="scientific">Actinacidiphila rubida</name>
    <dbReference type="NCBI Taxonomy" id="310780"/>
    <lineage>
        <taxon>Bacteria</taxon>
        <taxon>Bacillati</taxon>
        <taxon>Actinomycetota</taxon>
        <taxon>Actinomycetes</taxon>
        <taxon>Kitasatosporales</taxon>
        <taxon>Streptomycetaceae</taxon>
        <taxon>Actinacidiphila</taxon>
    </lineage>
</organism>
<sequence>MHGTIRRVAAVATACVAATSAAIAGAGPAAAAGWYITPGGNFSATSAPWAATDGSTGTQLVCTSLKLTGQLGQGQVPGPVIGNVNGFGAVACKVGPLPVTVAFTGFSWSMTPTTWISSTSTVVGTLGSVGAHVAGSACTFDIGGSTPGGLATVPFSYRNTTHSLTIGGTGATHVWNASCLGLIASGDAIAFGGTFDVEPPQSIVPA</sequence>
<dbReference type="RefSeq" id="WP_069465763.1">
    <property type="nucleotide sequence ID" value="NZ_FODD01000021.1"/>
</dbReference>
<feature type="chain" id="PRO_5010216660" description="Secreted protein" evidence="1">
    <location>
        <begin position="32"/>
        <end position="206"/>
    </location>
</feature>
<evidence type="ECO:0000313" key="2">
    <source>
        <dbReference type="EMBL" id="SEO25819.1"/>
    </source>
</evidence>
<dbReference type="STRING" id="310780.SAMN05216267_102170"/>
<evidence type="ECO:0000313" key="3">
    <source>
        <dbReference type="Proteomes" id="UP000181951"/>
    </source>
</evidence>
<feature type="signal peptide" evidence="1">
    <location>
        <begin position="1"/>
        <end position="31"/>
    </location>
</feature>
<dbReference type="AlphaFoldDB" id="A0A1H8N8N9"/>